<keyword evidence="10" id="KW-0456">Lyase</keyword>
<dbReference type="GO" id="GO:0000703">
    <property type="term" value="F:oxidized pyrimidine nucleobase lesion DNA N-glycosylase activity"/>
    <property type="evidence" value="ECO:0007669"/>
    <property type="project" value="TreeGrafter"/>
</dbReference>
<protein>
    <recommendedName>
        <fullName evidence="2">DNA-(apurinic or apyrimidinic site) lyase</fullName>
        <ecNumber evidence="2">4.2.99.18</ecNumber>
    </recommendedName>
</protein>
<evidence type="ECO:0000256" key="12">
    <source>
        <dbReference type="ARBA" id="ARBA00023295"/>
    </source>
</evidence>
<dbReference type="InterPro" id="IPR000214">
    <property type="entry name" value="Znf_DNA_glyclase/AP_lyase"/>
</dbReference>
<dbReference type="RefSeq" id="WP_075728105.1">
    <property type="nucleotide sequence ID" value="NZ_CP009245.1"/>
</dbReference>
<evidence type="ECO:0000256" key="14">
    <source>
        <dbReference type="PROSITE-ProRule" id="PRU00391"/>
    </source>
</evidence>
<evidence type="ECO:0000313" key="18">
    <source>
        <dbReference type="Proteomes" id="UP000185478"/>
    </source>
</evidence>
<evidence type="ECO:0000256" key="7">
    <source>
        <dbReference type="ARBA" id="ARBA00022833"/>
    </source>
</evidence>
<keyword evidence="4" id="KW-0227">DNA damage</keyword>
<dbReference type="Gene3D" id="3.20.190.10">
    <property type="entry name" value="MutM-like, N-terminal"/>
    <property type="match status" value="1"/>
</dbReference>
<evidence type="ECO:0000256" key="11">
    <source>
        <dbReference type="ARBA" id="ARBA00023268"/>
    </source>
</evidence>
<keyword evidence="3" id="KW-0479">Metal-binding</keyword>
<name>A0A1L7CIP0_9CORY</name>
<evidence type="ECO:0000256" key="5">
    <source>
        <dbReference type="ARBA" id="ARBA00022771"/>
    </source>
</evidence>
<feature type="domain" description="FPG-type" evidence="15">
    <location>
        <begin position="266"/>
        <end position="300"/>
    </location>
</feature>
<dbReference type="PANTHER" id="PTHR42697">
    <property type="entry name" value="ENDONUCLEASE 8"/>
    <property type="match status" value="1"/>
</dbReference>
<dbReference type="PROSITE" id="PS51066">
    <property type="entry name" value="ZF_FPG_2"/>
    <property type="match status" value="1"/>
</dbReference>
<dbReference type="EMBL" id="CP009245">
    <property type="protein sequence ID" value="APT85722.1"/>
    <property type="molecule type" value="Genomic_DNA"/>
</dbReference>
<dbReference type="GO" id="GO:0003684">
    <property type="term" value="F:damaged DNA binding"/>
    <property type="evidence" value="ECO:0007669"/>
    <property type="project" value="InterPro"/>
</dbReference>
<evidence type="ECO:0000259" key="16">
    <source>
        <dbReference type="PROSITE" id="PS51068"/>
    </source>
</evidence>
<dbReference type="GO" id="GO:0008270">
    <property type="term" value="F:zinc ion binding"/>
    <property type="evidence" value="ECO:0007669"/>
    <property type="project" value="UniProtKB-KW"/>
</dbReference>
<keyword evidence="11" id="KW-0511">Multifunctional enzyme</keyword>
<keyword evidence="7" id="KW-0862">Zinc</keyword>
<keyword evidence="5 14" id="KW-0863">Zinc-finger</keyword>
<evidence type="ECO:0000256" key="6">
    <source>
        <dbReference type="ARBA" id="ARBA00022801"/>
    </source>
</evidence>
<dbReference type="AlphaFoldDB" id="A0A1L7CIP0"/>
<feature type="domain" description="Formamidopyrimidine-DNA glycosylase catalytic" evidence="16">
    <location>
        <begin position="2"/>
        <end position="123"/>
    </location>
</feature>
<dbReference type="SMART" id="SM00898">
    <property type="entry name" value="Fapy_DNA_glyco"/>
    <property type="match status" value="1"/>
</dbReference>
<dbReference type="InterPro" id="IPR010979">
    <property type="entry name" value="Ribosomal_uS13-like_H2TH"/>
</dbReference>
<sequence length="301" mass="33417">MPEGHVLHRLARDLNHHFADRPIVIASPQGRFDVVPLQGMRMVEAEARGKQLFLHFARPRPRVNAETFNPPTSVAGGPAPTAGGVSAGLEHCLDEAIVHIHLGLIGTFRFEDPIDLTGQIRFRLATPEIAAHLRGPQWCRIITPMEYKRAVAKLGADPLIPGEDPSAVLGKVMRSTKPAASLLMDQALFAGVGNIYRAEVLFRQHVDPFTPGREIDGALWRQMWEDLVELMEVGVTRGRIDTVDEQHTPEAMGRPPRKDDHGGEVYVYRRAGQSCYVCGAEIKMQPFEGRNLFYCPGCQVH</sequence>
<evidence type="ECO:0000259" key="15">
    <source>
        <dbReference type="PROSITE" id="PS51066"/>
    </source>
</evidence>
<keyword evidence="9" id="KW-0234">DNA repair</keyword>
<dbReference type="InterPro" id="IPR015887">
    <property type="entry name" value="DNA_glyclase_Znf_dom_DNA_BS"/>
</dbReference>
<dbReference type="OrthoDB" id="9800855at2"/>
<gene>
    <name evidence="17" type="ORF">CAQU_12530</name>
</gene>
<dbReference type="InterPro" id="IPR035937">
    <property type="entry name" value="FPG_N"/>
</dbReference>
<keyword evidence="12" id="KW-0326">Glycosidase</keyword>
<accession>A0A1L7CIP0</accession>
<reference evidence="17 18" key="1">
    <citation type="submission" date="2014-08" db="EMBL/GenBank/DDBJ databases">
        <title>Complete genome sequence of Corynebacterium aquilae S-613T(T) (=DSM 44791(T)), isolated from the choana of a healthy golden eagle.</title>
        <authorList>
            <person name="Ruckert C."/>
            <person name="Albersmeier A."/>
            <person name="Winkler A."/>
            <person name="Kalinowski J."/>
        </authorList>
    </citation>
    <scope>NUCLEOTIDE SEQUENCE [LARGE SCALE GENOMIC DNA]</scope>
    <source>
        <strain evidence="17 18">S-613</strain>
    </source>
</reference>
<comment type="catalytic activity">
    <reaction evidence="13">
        <text>2'-deoxyribonucleotide-(2'-deoxyribose 5'-phosphate)-2'-deoxyribonucleotide-DNA = a 3'-end 2'-deoxyribonucleotide-(2,3-dehydro-2,3-deoxyribose 5'-phosphate)-DNA + a 5'-end 5'-phospho-2'-deoxyribonucleoside-DNA + H(+)</text>
        <dbReference type="Rhea" id="RHEA:66592"/>
        <dbReference type="Rhea" id="RHEA-COMP:13180"/>
        <dbReference type="Rhea" id="RHEA-COMP:16897"/>
        <dbReference type="Rhea" id="RHEA-COMP:17067"/>
        <dbReference type="ChEBI" id="CHEBI:15378"/>
        <dbReference type="ChEBI" id="CHEBI:136412"/>
        <dbReference type="ChEBI" id="CHEBI:157695"/>
        <dbReference type="ChEBI" id="CHEBI:167181"/>
        <dbReference type="EC" id="4.2.99.18"/>
    </reaction>
</comment>
<dbReference type="PANTHER" id="PTHR42697:SF3">
    <property type="entry name" value="ENDONUCLEASE 8 1"/>
    <property type="match status" value="1"/>
</dbReference>
<comment type="similarity">
    <text evidence="1">Belongs to the FPG family.</text>
</comment>
<keyword evidence="6" id="KW-0378">Hydrolase</keyword>
<evidence type="ECO:0000256" key="2">
    <source>
        <dbReference type="ARBA" id="ARBA00012720"/>
    </source>
</evidence>
<dbReference type="GO" id="GO:0140078">
    <property type="term" value="F:class I DNA-(apurinic or apyrimidinic site) endonuclease activity"/>
    <property type="evidence" value="ECO:0007669"/>
    <property type="project" value="UniProtKB-EC"/>
</dbReference>
<dbReference type="InterPro" id="IPR015886">
    <property type="entry name" value="H2TH_FPG"/>
</dbReference>
<proteinExistence type="inferred from homology"/>
<dbReference type="PROSITE" id="PS01242">
    <property type="entry name" value="ZF_FPG_1"/>
    <property type="match status" value="1"/>
</dbReference>
<dbReference type="KEGG" id="caqu:CAQU_12530"/>
<evidence type="ECO:0000256" key="8">
    <source>
        <dbReference type="ARBA" id="ARBA00023125"/>
    </source>
</evidence>
<dbReference type="SUPFAM" id="SSF57716">
    <property type="entry name" value="Glucocorticoid receptor-like (DNA-binding domain)"/>
    <property type="match status" value="1"/>
</dbReference>
<dbReference type="EC" id="4.2.99.18" evidence="2"/>
<dbReference type="STRING" id="1431546.CAQU_12530"/>
<evidence type="ECO:0000256" key="10">
    <source>
        <dbReference type="ARBA" id="ARBA00023239"/>
    </source>
</evidence>
<dbReference type="Gene3D" id="1.10.8.50">
    <property type="match status" value="1"/>
</dbReference>
<dbReference type="PROSITE" id="PS51068">
    <property type="entry name" value="FPG_CAT"/>
    <property type="match status" value="1"/>
</dbReference>
<evidence type="ECO:0000256" key="4">
    <source>
        <dbReference type="ARBA" id="ARBA00022763"/>
    </source>
</evidence>
<evidence type="ECO:0000256" key="1">
    <source>
        <dbReference type="ARBA" id="ARBA00009409"/>
    </source>
</evidence>
<dbReference type="Proteomes" id="UP000185478">
    <property type="component" value="Chromosome"/>
</dbReference>
<dbReference type="SMART" id="SM01232">
    <property type="entry name" value="H2TH"/>
    <property type="match status" value="1"/>
</dbReference>
<dbReference type="CDD" id="cd08970">
    <property type="entry name" value="AcNei1_N"/>
    <property type="match status" value="1"/>
</dbReference>
<dbReference type="SUPFAM" id="SSF46946">
    <property type="entry name" value="S13-like H2TH domain"/>
    <property type="match status" value="1"/>
</dbReference>
<keyword evidence="18" id="KW-1185">Reference proteome</keyword>
<keyword evidence="8" id="KW-0238">DNA-binding</keyword>
<organism evidence="17 18">
    <name type="scientific">Corynebacterium aquilae DSM 44791</name>
    <dbReference type="NCBI Taxonomy" id="1431546"/>
    <lineage>
        <taxon>Bacteria</taxon>
        <taxon>Bacillati</taxon>
        <taxon>Actinomycetota</taxon>
        <taxon>Actinomycetes</taxon>
        <taxon>Mycobacteriales</taxon>
        <taxon>Corynebacteriaceae</taxon>
        <taxon>Corynebacterium</taxon>
    </lineage>
</organism>
<evidence type="ECO:0000256" key="3">
    <source>
        <dbReference type="ARBA" id="ARBA00022723"/>
    </source>
</evidence>
<evidence type="ECO:0000313" key="17">
    <source>
        <dbReference type="EMBL" id="APT85722.1"/>
    </source>
</evidence>
<dbReference type="GO" id="GO:0006284">
    <property type="term" value="P:base-excision repair"/>
    <property type="evidence" value="ECO:0007669"/>
    <property type="project" value="InterPro"/>
</dbReference>
<evidence type="ECO:0000256" key="13">
    <source>
        <dbReference type="ARBA" id="ARBA00044632"/>
    </source>
</evidence>
<dbReference type="InterPro" id="IPR012319">
    <property type="entry name" value="FPG_cat"/>
</dbReference>
<dbReference type="SUPFAM" id="SSF81624">
    <property type="entry name" value="N-terminal domain of MutM-like DNA repair proteins"/>
    <property type="match status" value="1"/>
</dbReference>
<dbReference type="Pfam" id="PF06831">
    <property type="entry name" value="H2TH"/>
    <property type="match status" value="1"/>
</dbReference>
<evidence type="ECO:0000256" key="9">
    <source>
        <dbReference type="ARBA" id="ARBA00023204"/>
    </source>
</evidence>